<name>A0A0M3AJY2_9SPHN</name>
<dbReference type="RefSeq" id="WP_046765355.1">
    <property type="nucleotide sequence ID" value="NZ_LBIC01000010.1"/>
</dbReference>
<dbReference type="EMBL" id="LBIC01000010">
    <property type="protein sequence ID" value="KKW90263.1"/>
    <property type="molecule type" value="Genomic_DNA"/>
</dbReference>
<dbReference type="Proteomes" id="UP000033874">
    <property type="component" value="Unassembled WGS sequence"/>
</dbReference>
<evidence type="ECO:0000313" key="2">
    <source>
        <dbReference type="Proteomes" id="UP000033874"/>
    </source>
</evidence>
<organism evidence="1 2">
    <name type="scientific">Sphingobium chungbukense</name>
    <dbReference type="NCBI Taxonomy" id="56193"/>
    <lineage>
        <taxon>Bacteria</taxon>
        <taxon>Pseudomonadati</taxon>
        <taxon>Pseudomonadota</taxon>
        <taxon>Alphaproteobacteria</taxon>
        <taxon>Sphingomonadales</taxon>
        <taxon>Sphingomonadaceae</taxon>
        <taxon>Sphingobium</taxon>
    </lineage>
</organism>
<dbReference type="AlphaFoldDB" id="A0A0M3AJY2"/>
<proteinExistence type="predicted"/>
<dbReference type="STRING" id="56193.YP76_19825"/>
<evidence type="ECO:0000313" key="1">
    <source>
        <dbReference type="EMBL" id="KKW90263.1"/>
    </source>
</evidence>
<comment type="caution">
    <text evidence="1">The sequence shown here is derived from an EMBL/GenBank/DDBJ whole genome shotgun (WGS) entry which is preliminary data.</text>
</comment>
<dbReference type="PATRIC" id="fig|56193.3.peg.4170"/>
<keyword evidence="2" id="KW-1185">Reference proteome</keyword>
<sequence>MSYDLAFRYQQALDPSALITIGTTLHAIQAAITDCRNAGLALEKDPAVILLARHLGIVCATRGSDRDLRRDCIARIAALRNQPVLNTLAYRGVAHDEPAKRLFHSQGRAAMRRLADALALDEGSFDIRSSKGGPAVSGEVTLHGQAIWVQLSLDIGGPDREVCFRKVRGRNDHLGDRNLWASIRELMDPDRFAARIHRELRLPTAEPEAPRLVA</sequence>
<accession>A0A0M3AJY2</accession>
<gene>
    <name evidence="1" type="ORF">YP76_19825</name>
</gene>
<protein>
    <submittedName>
        <fullName evidence="1">Uncharacterized protein</fullName>
    </submittedName>
</protein>
<reference evidence="1 2" key="1">
    <citation type="submission" date="2015-04" db="EMBL/GenBank/DDBJ databases">
        <title>Genome sequence of aromatic hydrocarbons-degrading Sphingobium chungbukense DJ77.</title>
        <authorList>
            <person name="Kim Y.-C."/>
            <person name="Chae J.-C."/>
        </authorList>
    </citation>
    <scope>NUCLEOTIDE SEQUENCE [LARGE SCALE GENOMIC DNA]</scope>
    <source>
        <strain evidence="1 2">DJ77</strain>
    </source>
</reference>